<evidence type="ECO:0000256" key="5">
    <source>
        <dbReference type="SAM" id="Phobius"/>
    </source>
</evidence>
<dbReference type="EMBL" id="JBFXLQ010000067">
    <property type="protein sequence ID" value="KAL2862485.1"/>
    <property type="molecule type" value="Genomic_DNA"/>
</dbReference>
<feature type="transmembrane region" description="Helical" evidence="5">
    <location>
        <begin position="50"/>
        <end position="71"/>
    </location>
</feature>
<gene>
    <name evidence="6" type="ORF">BJX67DRAFT_366330</name>
</gene>
<dbReference type="PANTHER" id="PTHR31465">
    <property type="entry name" value="PROTEIN RTA1-RELATED"/>
    <property type="match status" value="1"/>
</dbReference>
<feature type="transmembrane region" description="Helical" evidence="5">
    <location>
        <begin position="257"/>
        <end position="281"/>
    </location>
</feature>
<evidence type="ECO:0000313" key="7">
    <source>
        <dbReference type="Proteomes" id="UP001610432"/>
    </source>
</evidence>
<evidence type="ECO:0000256" key="4">
    <source>
        <dbReference type="ARBA" id="ARBA00023136"/>
    </source>
</evidence>
<comment type="subcellular location">
    <subcellularLocation>
        <location evidence="1">Membrane</location>
        <topology evidence="1">Multi-pass membrane protein</topology>
    </subcellularLocation>
</comment>
<keyword evidence="4 5" id="KW-0472">Membrane</keyword>
<feature type="transmembrane region" description="Helical" evidence="5">
    <location>
        <begin position="83"/>
        <end position="106"/>
    </location>
</feature>
<sequence length="298" mass="33064">MDIELCTLETCSIDDAYIRYQPTIAGNGVYIALFGLLLVTQIIQCPVYRMWGFSGSMIAGLILEVLGYLGRILFHDDPFNFDYFLLNLISLSIGPVFFCAALYFLLGRIVVVYRGEDISRLRPRNYAIFFVSCDVIALILQSVGGALTSVAEDEASQSTGVNVMIAGLASQVAALTLFITLACEFAFRLRRRSQTGRPADAEERKDGFAAIREKRRWKVFLCAISLSTLVVYIRSIFRVVELNGGFDSELANDEVAFMVLEGAMISIMCICLTAMHPGIALQRRSRTKESGVELLETP</sequence>
<dbReference type="GeneID" id="98145459"/>
<dbReference type="Pfam" id="PF04479">
    <property type="entry name" value="RTA1"/>
    <property type="match status" value="1"/>
</dbReference>
<evidence type="ECO:0000256" key="2">
    <source>
        <dbReference type="ARBA" id="ARBA00022692"/>
    </source>
</evidence>
<proteinExistence type="predicted"/>
<feature type="transmembrane region" description="Helical" evidence="5">
    <location>
        <begin position="126"/>
        <end position="151"/>
    </location>
</feature>
<evidence type="ECO:0000256" key="3">
    <source>
        <dbReference type="ARBA" id="ARBA00022989"/>
    </source>
</evidence>
<feature type="transmembrane region" description="Helical" evidence="5">
    <location>
        <begin position="163"/>
        <end position="187"/>
    </location>
</feature>
<accession>A0ABR4LDE9</accession>
<keyword evidence="7" id="KW-1185">Reference proteome</keyword>
<keyword evidence="3 5" id="KW-1133">Transmembrane helix</keyword>
<evidence type="ECO:0000256" key="1">
    <source>
        <dbReference type="ARBA" id="ARBA00004141"/>
    </source>
</evidence>
<dbReference type="PANTHER" id="PTHR31465:SF30">
    <property type="entry name" value="DOMAIN PROTEIN, PUTATIVE-RELATED"/>
    <property type="match status" value="1"/>
</dbReference>
<organism evidence="6 7">
    <name type="scientific">Aspergillus lucknowensis</name>
    <dbReference type="NCBI Taxonomy" id="176173"/>
    <lineage>
        <taxon>Eukaryota</taxon>
        <taxon>Fungi</taxon>
        <taxon>Dikarya</taxon>
        <taxon>Ascomycota</taxon>
        <taxon>Pezizomycotina</taxon>
        <taxon>Eurotiomycetes</taxon>
        <taxon>Eurotiomycetidae</taxon>
        <taxon>Eurotiales</taxon>
        <taxon>Aspergillaceae</taxon>
        <taxon>Aspergillus</taxon>
        <taxon>Aspergillus subgen. Nidulantes</taxon>
    </lineage>
</organism>
<reference evidence="6 7" key="1">
    <citation type="submission" date="2024-07" db="EMBL/GenBank/DDBJ databases">
        <title>Section-level genome sequencing and comparative genomics of Aspergillus sections Usti and Cavernicolus.</title>
        <authorList>
            <consortium name="Lawrence Berkeley National Laboratory"/>
            <person name="Nybo J.L."/>
            <person name="Vesth T.C."/>
            <person name="Theobald S."/>
            <person name="Frisvad J.C."/>
            <person name="Larsen T.O."/>
            <person name="Kjaerboelling I."/>
            <person name="Rothschild-Mancinelli K."/>
            <person name="Lyhne E.K."/>
            <person name="Kogle M.E."/>
            <person name="Barry K."/>
            <person name="Clum A."/>
            <person name="Na H."/>
            <person name="Ledsgaard L."/>
            <person name="Lin J."/>
            <person name="Lipzen A."/>
            <person name="Kuo A."/>
            <person name="Riley R."/>
            <person name="Mondo S."/>
            <person name="Labutti K."/>
            <person name="Haridas S."/>
            <person name="Pangalinan J."/>
            <person name="Salamov A.A."/>
            <person name="Simmons B.A."/>
            <person name="Magnuson J.K."/>
            <person name="Chen J."/>
            <person name="Drula E."/>
            <person name="Henrissat B."/>
            <person name="Wiebenga A."/>
            <person name="Lubbers R.J."/>
            <person name="Gomes A.C."/>
            <person name="Macurrencykelacurrency M.R."/>
            <person name="Stajich J."/>
            <person name="Grigoriev I.V."/>
            <person name="Mortensen U.H."/>
            <person name="De Vries R.P."/>
            <person name="Baker S.E."/>
            <person name="Andersen M.R."/>
        </authorList>
    </citation>
    <scope>NUCLEOTIDE SEQUENCE [LARGE SCALE GENOMIC DNA]</scope>
    <source>
        <strain evidence="6 7">CBS 449.75</strain>
    </source>
</reference>
<dbReference type="InterPro" id="IPR007568">
    <property type="entry name" value="RTA1"/>
</dbReference>
<evidence type="ECO:0000313" key="6">
    <source>
        <dbReference type="EMBL" id="KAL2862485.1"/>
    </source>
</evidence>
<feature type="transmembrane region" description="Helical" evidence="5">
    <location>
        <begin position="219"/>
        <end position="237"/>
    </location>
</feature>
<dbReference type="RefSeq" id="XP_070881464.1">
    <property type="nucleotide sequence ID" value="XM_071030387.1"/>
</dbReference>
<protein>
    <submittedName>
        <fullName evidence="6">RTA1 like protein-domain-containing protein</fullName>
    </submittedName>
</protein>
<keyword evidence="2 5" id="KW-0812">Transmembrane</keyword>
<feature type="transmembrane region" description="Helical" evidence="5">
    <location>
        <begin position="24"/>
        <end position="43"/>
    </location>
</feature>
<dbReference type="Proteomes" id="UP001610432">
    <property type="component" value="Unassembled WGS sequence"/>
</dbReference>
<name>A0ABR4LDE9_9EURO</name>
<comment type="caution">
    <text evidence="6">The sequence shown here is derived from an EMBL/GenBank/DDBJ whole genome shotgun (WGS) entry which is preliminary data.</text>
</comment>